<gene>
    <name evidence="1" type="ORF">HYS17_10385</name>
</gene>
<accession>A0A7T5R1P4</accession>
<dbReference type="AlphaFoldDB" id="A0A7T5R1P4"/>
<dbReference type="EMBL" id="CP066681">
    <property type="protein sequence ID" value="QQG35894.1"/>
    <property type="molecule type" value="Genomic_DNA"/>
</dbReference>
<evidence type="ECO:0000313" key="1">
    <source>
        <dbReference type="EMBL" id="QQG35894.1"/>
    </source>
</evidence>
<sequence length="234" mass="25189">MSTAQSKTVTGRQRQSACLILLAALLIMPGCKKDAEHAKAGEVLSPALSSNTTPAEIPETEALQRQPSAEESTKLLSVHTIPAYPQDILPDMVAVTGMDMTVRLSARMKNDPSWVSSFPSLFKAASDCMAHVEDGVSYIAGIPDHTPPEIRIIMVGVDGYWHECLINQDGGPVIALKEIESYSESGPSFFPAIEGRPKINNPQCVALEPVVTRPQGLVGWLGFNIPDCKLPVPD</sequence>
<evidence type="ECO:0000313" key="2">
    <source>
        <dbReference type="Proteomes" id="UP000595362"/>
    </source>
</evidence>
<proteinExistence type="predicted"/>
<protein>
    <submittedName>
        <fullName evidence="1">Uncharacterized protein</fullName>
    </submittedName>
</protein>
<name>A0A7T5R1P4_9BACT</name>
<reference evidence="1 2" key="1">
    <citation type="submission" date="2020-07" db="EMBL/GenBank/DDBJ databases">
        <title>Huge and variable diversity of episymbiotic CPR bacteria and DPANN archaea in groundwater ecosystems.</title>
        <authorList>
            <person name="He C.Y."/>
            <person name="Keren R."/>
            <person name="Whittaker M."/>
            <person name="Farag I.F."/>
            <person name="Doudna J."/>
            <person name="Cate J.H.D."/>
            <person name="Banfield J.F."/>
        </authorList>
    </citation>
    <scope>NUCLEOTIDE SEQUENCE [LARGE SCALE GENOMIC DNA]</scope>
    <source>
        <strain evidence="1">NC_groundwater_70_Ag_B-0.1um_54_66</strain>
    </source>
</reference>
<dbReference type="Proteomes" id="UP000595362">
    <property type="component" value="Chromosome"/>
</dbReference>
<organism evidence="1 2">
    <name type="scientific">Micavibrio aeruginosavorus</name>
    <dbReference type="NCBI Taxonomy" id="349221"/>
    <lineage>
        <taxon>Bacteria</taxon>
        <taxon>Pseudomonadati</taxon>
        <taxon>Bdellovibrionota</taxon>
        <taxon>Bdellovibrionia</taxon>
        <taxon>Bdellovibrionales</taxon>
        <taxon>Pseudobdellovibrionaceae</taxon>
        <taxon>Micavibrio</taxon>
    </lineage>
</organism>